<dbReference type="Proteomes" id="UP000261931">
    <property type="component" value="Unassembled WGS sequence"/>
</dbReference>
<name>A0A372EN35_9BURK</name>
<gene>
    <name evidence="1" type="ORF">DY262_04650</name>
</gene>
<dbReference type="EMBL" id="QVLS01000002">
    <property type="protein sequence ID" value="RFP81069.1"/>
    <property type="molecule type" value="Genomic_DNA"/>
</dbReference>
<reference evidence="1 2" key="1">
    <citation type="submission" date="2018-08" db="EMBL/GenBank/DDBJ databases">
        <title>Hydrogenophaga sp. LA-38 isolated from sludge.</title>
        <authorList>
            <person name="Im W.-T."/>
        </authorList>
    </citation>
    <scope>NUCLEOTIDE SEQUENCE [LARGE SCALE GENOMIC DNA]</scope>
    <source>
        <strain evidence="1 2">LA-38</strain>
    </source>
</reference>
<dbReference type="AlphaFoldDB" id="A0A372EN35"/>
<dbReference type="RefSeq" id="WP_116957800.1">
    <property type="nucleotide sequence ID" value="NZ_QVLS01000002.1"/>
</dbReference>
<proteinExistence type="predicted"/>
<comment type="caution">
    <text evidence="1">The sequence shown here is derived from an EMBL/GenBank/DDBJ whole genome shotgun (WGS) entry which is preliminary data.</text>
</comment>
<accession>A0A372EN35</accession>
<evidence type="ECO:0000313" key="1">
    <source>
        <dbReference type="EMBL" id="RFP81069.1"/>
    </source>
</evidence>
<keyword evidence="2" id="KW-1185">Reference proteome</keyword>
<sequence length="131" mass="14407">MALLTADQQADKALCMDHGQCAWEEPMSLRRLLDCGFNITKYRQTRQSARQAASLRFKTACRVLAEEHPFLLVRNMAHKLLARIPVQDVRNGKALRSAARDLQAALSVCEAPDPGGARRAVPLPDAVGVSL</sequence>
<organism evidence="1 2">
    <name type="scientific">Hydrogenophaga borbori</name>
    <dbReference type="NCBI Taxonomy" id="2294117"/>
    <lineage>
        <taxon>Bacteria</taxon>
        <taxon>Pseudomonadati</taxon>
        <taxon>Pseudomonadota</taxon>
        <taxon>Betaproteobacteria</taxon>
        <taxon>Burkholderiales</taxon>
        <taxon>Comamonadaceae</taxon>
        <taxon>Hydrogenophaga</taxon>
    </lineage>
</organism>
<protein>
    <submittedName>
        <fullName evidence="1">Uncharacterized protein</fullName>
    </submittedName>
</protein>
<evidence type="ECO:0000313" key="2">
    <source>
        <dbReference type="Proteomes" id="UP000261931"/>
    </source>
</evidence>